<evidence type="ECO:0000256" key="5">
    <source>
        <dbReference type="ARBA" id="ARBA00023136"/>
    </source>
</evidence>
<evidence type="ECO:0000256" key="7">
    <source>
        <dbReference type="SAM" id="Phobius"/>
    </source>
</evidence>
<accession>A0ABY6YZP5</accession>
<keyword evidence="3 6" id="KW-0812">Transmembrane</keyword>
<dbReference type="PANTHER" id="PTHR30477:SF13">
    <property type="entry name" value="IRON TRANSPORT SYSTEM MEMBRANE PROTEIN HI_0360-RELATED"/>
    <property type="match status" value="1"/>
</dbReference>
<sequence length="282" mass="29500">MGQMIGNIIPVELFTQPFMAHALMSGTIVAILVGLVGFFVVLRGSAFVAHVLPKVGFSGAAGSLLIGANSFLGLVIFSIGGALSIGWLGKRGRHDVVTALILIVALGTGALFLGLDNNYSTDAFAILFGQIVGVSTNQVMETAVLGVVCVGILGFLYRPLLFASIMKDSAAARGIRLRGLEMAFLVVVGLATAVTVPVVGALLCFSLLIGPAATARCLGKRPVKVLTYSVLISVMTVWGALILGYDTGWPIGFFVSAISAGLYGLARGLNRVYERRARRDLV</sequence>
<name>A0ABY6YZP5_9BACL</name>
<dbReference type="Proteomes" id="UP001164803">
    <property type="component" value="Chromosome"/>
</dbReference>
<proteinExistence type="inferred from homology"/>
<dbReference type="EMBL" id="CP104064">
    <property type="protein sequence ID" value="WAH35788.1"/>
    <property type="molecule type" value="Genomic_DNA"/>
</dbReference>
<evidence type="ECO:0000313" key="9">
    <source>
        <dbReference type="Proteomes" id="UP001164803"/>
    </source>
</evidence>
<evidence type="ECO:0000256" key="3">
    <source>
        <dbReference type="ARBA" id="ARBA00022692"/>
    </source>
</evidence>
<evidence type="ECO:0000256" key="2">
    <source>
        <dbReference type="ARBA" id="ARBA00008034"/>
    </source>
</evidence>
<dbReference type="RefSeq" id="WP_268043070.1">
    <property type="nucleotide sequence ID" value="NZ_CP104064.1"/>
</dbReference>
<feature type="transmembrane region" description="Helical" evidence="7">
    <location>
        <begin position="21"/>
        <end position="42"/>
    </location>
</feature>
<feature type="transmembrane region" description="Helical" evidence="7">
    <location>
        <begin position="62"/>
        <end position="89"/>
    </location>
</feature>
<feature type="transmembrane region" description="Helical" evidence="7">
    <location>
        <begin position="182"/>
        <end position="213"/>
    </location>
</feature>
<evidence type="ECO:0000313" key="8">
    <source>
        <dbReference type="EMBL" id="WAH35788.1"/>
    </source>
</evidence>
<feature type="transmembrane region" description="Helical" evidence="7">
    <location>
        <begin position="251"/>
        <end position="269"/>
    </location>
</feature>
<reference evidence="8" key="1">
    <citation type="submission" date="2022-08" db="EMBL/GenBank/DDBJ databases">
        <title>Alicyclobacillus dauci DSM2870, complete genome.</title>
        <authorList>
            <person name="Wang Q."/>
            <person name="Cai R."/>
            <person name="Wang Z."/>
        </authorList>
    </citation>
    <scope>NUCLEOTIDE SEQUENCE</scope>
    <source>
        <strain evidence="8">DSM 28700</strain>
    </source>
</reference>
<keyword evidence="4 7" id="KW-1133">Transmembrane helix</keyword>
<feature type="transmembrane region" description="Helical" evidence="7">
    <location>
        <begin position="96"/>
        <end position="113"/>
    </location>
</feature>
<feature type="transmembrane region" description="Helical" evidence="7">
    <location>
        <begin position="143"/>
        <end position="162"/>
    </location>
</feature>
<dbReference type="InterPro" id="IPR037294">
    <property type="entry name" value="ABC_BtuC-like"/>
</dbReference>
<dbReference type="InterPro" id="IPR001626">
    <property type="entry name" value="ABC_TroCD"/>
</dbReference>
<organism evidence="8 9">
    <name type="scientific">Alicyclobacillus dauci</name>
    <dbReference type="NCBI Taxonomy" id="1475485"/>
    <lineage>
        <taxon>Bacteria</taxon>
        <taxon>Bacillati</taxon>
        <taxon>Bacillota</taxon>
        <taxon>Bacilli</taxon>
        <taxon>Bacillales</taxon>
        <taxon>Alicyclobacillaceae</taxon>
        <taxon>Alicyclobacillus</taxon>
    </lineage>
</organism>
<evidence type="ECO:0000256" key="4">
    <source>
        <dbReference type="ARBA" id="ARBA00022989"/>
    </source>
</evidence>
<comment type="similarity">
    <text evidence="2 6">Belongs to the ABC-3 integral membrane protein family.</text>
</comment>
<gene>
    <name evidence="8" type="ORF">NZD86_16140</name>
</gene>
<protein>
    <submittedName>
        <fullName evidence="8">Metal ABC transporter permease</fullName>
    </submittedName>
</protein>
<evidence type="ECO:0000256" key="1">
    <source>
        <dbReference type="ARBA" id="ARBA00004141"/>
    </source>
</evidence>
<keyword evidence="6" id="KW-0813">Transport</keyword>
<keyword evidence="5 7" id="KW-0472">Membrane</keyword>
<comment type="subcellular location">
    <subcellularLocation>
        <location evidence="6">Cell membrane</location>
        <topology evidence="6">Multi-pass membrane protein</topology>
    </subcellularLocation>
    <subcellularLocation>
        <location evidence="1">Membrane</location>
        <topology evidence="1">Multi-pass membrane protein</topology>
    </subcellularLocation>
</comment>
<dbReference type="Pfam" id="PF00950">
    <property type="entry name" value="ABC-3"/>
    <property type="match status" value="1"/>
</dbReference>
<feature type="transmembrane region" description="Helical" evidence="7">
    <location>
        <begin position="225"/>
        <end position="245"/>
    </location>
</feature>
<dbReference type="PANTHER" id="PTHR30477">
    <property type="entry name" value="ABC-TRANSPORTER METAL-BINDING PROTEIN"/>
    <property type="match status" value="1"/>
</dbReference>
<evidence type="ECO:0000256" key="6">
    <source>
        <dbReference type="RuleBase" id="RU003943"/>
    </source>
</evidence>
<dbReference type="SUPFAM" id="SSF81345">
    <property type="entry name" value="ABC transporter involved in vitamin B12 uptake, BtuC"/>
    <property type="match status" value="1"/>
</dbReference>
<keyword evidence="9" id="KW-1185">Reference proteome</keyword>
<dbReference type="Gene3D" id="1.10.3470.10">
    <property type="entry name" value="ABC transporter involved in vitamin B12 uptake, BtuC"/>
    <property type="match status" value="1"/>
</dbReference>